<dbReference type="Pfam" id="PF00612">
    <property type="entry name" value="IQ"/>
    <property type="match status" value="1"/>
</dbReference>
<feature type="transmembrane region" description="Helical" evidence="6">
    <location>
        <begin position="477"/>
        <end position="500"/>
    </location>
</feature>
<proteinExistence type="predicted"/>
<dbReference type="CDD" id="cd23767">
    <property type="entry name" value="IQCD"/>
    <property type="match status" value="1"/>
</dbReference>
<keyword evidence="6" id="KW-0472">Membrane</keyword>
<keyword evidence="6" id="KW-1133">Transmembrane helix</keyword>
<keyword evidence="2" id="KW-0112">Calmodulin-binding</keyword>
<evidence type="ECO:0000313" key="8">
    <source>
        <dbReference type="EMBL" id="KAK9014533.1"/>
    </source>
</evidence>
<evidence type="ECO:0000256" key="2">
    <source>
        <dbReference type="ARBA" id="ARBA00022860"/>
    </source>
</evidence>
<feature type="region of interest" description="Disordered" evidence="5">
    <location>
        <begin position="1351"/>
        <end position="1371"/>
    </location>
</feature>
<accession>A0ABR2RNL9</accession>
<dbReference type="Gene3D" id="2.90.10.10">
    <property type="entry name" value="Bulb-type lectin domain"/>
    <property type="match status" value="2"/>
</dbReference>
<evidence type="ECO:0000256" key="5">
    <source>
        <dbReference type="SAM" id="MobiDB-lite"/>
    </source>
</evidence>
<dbReference type="EMBL" id="JBBPBN010000021">
    <property type="protein sequence ID" value="KAK9014533.1"/>
    <property type="molecule type" value="Genomic_DNA"/>
</dbReference>
<comment type="caution">
    <text evidence="8">The sequence shown here is derived from an EMBL/GenBank/DDBJ whole genome shotgun (WGS) entry which is preliminary data.</text>
</comment>
<dbReference type="SMART" id="SM00108">
    <property type="entry name" value="B_lectin"/>
    <property type="match status" value="2"/>
</dbReference>
<dbReference type="InterPro" id="IPR036426">
    <property type="entry name" value="Bulb-type_lectin_dom_sf"/>
</dbReference>
<organism evidence="8 9">
    <name type="scientific">Hibiscus sabdariffa</name>
    <name type="common">roselle</name>
    <dbReference type="NCBI Taxonomy" id="183260"/>
    <lineage>
        <taxon>Eukaryota</taxon>
        <taxon>Viridiplantae</taxon>
        <taxon>Streptophyta</taxon>
        <taxon>Embryophyta</taxon>
        <taxon>Tracheophyta</taxon>
        <taxon>Spermatophyta</taxon>
        <taxon>Magnoliopsida</taxon>
        <taxon>eudicotyledons</taxon>
        <taxon>Gunneridae</taxon>
        <taxon>Pentapetalae</taxon>
        <taxon>rosids</taxon>
        <taxon>malvids</taxon>
        <taxon>Malvales</taxon>
        <taxon>Malvaceae</taxon>
        <taxon>Malvoideae</taxon>
        <taxon>Hibiscus</taxon>
    </lineage>
</organism>
<evidence type="ECO:0000259" key="7">
    <source>
        <dbReference type="PROSITE" id="PS50927"/>
    </source>
</evidence>
<evidence type="ECO:0000313" key="9">
    <source>
        <dbReference type="Proteomes" id="UP001396334"/>
    </source>
</evidence>
<feature type="transmembrane region" description="Helical" evidence="6">
    <location>
        <begin position="407"/>
        <end position="430"/>
    </location>
</feature>
<dbReference type="Pfam" id="PF13178">
    <property type="entry name" value="DUF4005"/>
    <property type="match status" value="1"/>
</dbReference>
<keyword evidence="4" id="KW-0325">Glycoprotein</keyword>
<dbReference type="SMART" id="SM00015">
    <property type="entry name" value="IQ"/>
    <property type="match status" value="2"/>
</dbReference>
<dbReference type="PROSITE" id="PS50096">
    <property type="entry name" value="IQ"/>
    <property type="match status" value="2"/>
</dbReference>
<keyword evidence="9" id="KW-1185">Reference proteome</keyword>
<feature type="transmembrane region" description="Helical" evidence="6">
    <location>
        <begin position="912"/>
        <end position="935"/>
    </location>
</feature>
<dbReference type="InterPro" id="IPR025064">
    <property type="entry name" value="DUF4005"/>
</dbReference>
<evidence type="ECO:0000256" key="6">
    <source>
        <dbReference type="SAM" id="Phobius"/>
    </source>
</evidence>
<dbReference type="PANTHER" id="PTHR32444:SF226">
    <property type="entry name" value="BULB-TYPE LECTIN DOMAIN-CONTAINING PROTEIN"/>
    <property type="match status" value="1"/>
</dbReference>
<dbReference type="Gene3D" id="1.20.5.190">
    <property type="match status" value="1"/>
</dbReference>
<protein>
    <recommendedName>
        <fullName evidence="7">Bulb-type lectin domain-containing protein</fullName>
    </recommendedName>
</protein>
<feature type="domain" description="Bulb-type lectin" evidence="7">
    <location>
        <begin position="584"/>
        <end position="717"/>
    </location>
</feature>
<evidence type="ECO:0000256" key="3">
    <source>
        <dbReference type="ARBA" id="ARBA00023157"/>
    </source>
</evidence>
<reference evidence="8 9" key="1">
    <citation type="journal article" date="2024" name="G3 (Bethesda)">
        <title>Genome assembly of Hibiscus sabdariffa L. provides insights into metabolisms of medicinal natural products.</title>
        <authorList>
            <person name="Kim T."/>
        </authorList>
    </citation>
    <scope>NUCLEOTIDE SEQUENCE [LARGE SCALE GENOMIC DNA]</scope>
    <source>
        <strain evidence="8">TK-2024</strain>
        <tissue evidence="8">Old leaves</tissue>
    </source>
</reference>
<dbReference type="InterPro" id="IPR000048">
    <property type="entry name" value="IQ_motif_EF-hand-BS"/>
</dbReference>
<dbReference type="SUPFAM" id="SSF51110">
    <property type="entry name" value="alpha-D-mannose-specific plant lectins"/>
    <property type="match status" value="2"/>
</dbReference>
<sequence length="1434" mass="161627">MVGVSLGHCFHIHRPCLYQNMFSFRVLVLTLGWLWLTEAATNTLNHGDKLNLSNSLVSQNRAVSLGFHRQDYGRTWDDKEFGYYLAMFYTGDTMFTEDKYVNHSIWLANRDDPIADDSGVLVVDDTGLKIDRTGGNPIQLFSLQSTSITIKISDMRLVLHNSGNLVLQGPATENGENVVLWQSFDHPTDTLLPEPMKLGVSHGRRMSLTSWLTDSIPASGSLTLEWDPVGNLLVVRLRERALWSTGELLSDLNGIYNFAYVSSPDEQYIYYTIVNSTLGENPRLLLHHDASLDFGGSFGGIITSYKCDGHSKEKGCKRWEGPKCRNKGDKFELRSIRTTYTNDTLIWNLSLSINDCKDICWKDCNCLGVNAEMDLGCQFLSGPYDEGVLDGVSFQVINRNRSKSKTWIWILISIVIALMIILLLFTLFYLRRRSRAREEEKFLLDLMTSEDASDIRELQTGNKGHNLNIYTAESRTWIWILISITIALTIIVLFSTLFYLRRRSQARKEEKFLLDLMTSEDASDIRELQTGNKGGFGPVFKGTLGDGLEDIASITIVLVLTKNMFGSRVLVLILGCLWLTEAATNTLNHGDKLKLSDSLVSQNGAVSLGFQRLDYGRTWDGKEFGYYLAMYYTGDMSLNYSIWLANRDDPIADDSGVLAVDDTGLRINHTGGNPIQLFSLQSTSITISSSDMKLVLQDSGNLVLQGTDIENGENLVLWQSFDHPTDTLLPEPMRLGFSHGRRVSLTSWLTDSIPASGSFTLEWDPVGNLLVVRLRERVFWSTGDLLVLFRPDGSLVNGGSRFTISGNTCDGHNTENGCKRWEGPKCRNKGDKYELRSIRPTDRVSFNNTLMGNTSLSVNDCKDICWNDCNCLGVNVDMDLGCQFLSGPYDEGVLGGMSFQVIIRNRSKSKTWIWILTSIAIALTIIVLLSTLFYLRRRKRARKEEYLLDLMTSEDASDIRELQTGNKVVGKTTAILSLTVHLTWLDMHGNYGNMFLKISKHFSSGDSCLILGNGSPPFLTEVKDLQWLRRRAEKEKKEKRRKWMFGRSRTKRLTAAPPSDTAKDESTVAVAAEEAVSTAPVAAEVVQLTDTLQSRHVCDEQTDNVQELAATKIQATFRGYLARKALRALKGIVKLQAIIRGTAVRRQAMATLKCLQSIVNIQSQACAKRFQMTEGTWQYDETKQLVTLEDKIIKVDINSQRRWDDSILTKEEADAMILSKKEAAIKRERIKEYSFVHRKSAESEQNKGNGRLKYWLDKWVDIHVSKSKELEDLDSIWTSNHKQPTEENRAKQLKLKTFPRQYHCTLEGSDSPIVPFPRRSFHKKQSSLGEDKCFSTSPVVPTYMAATQSAQAKARSMSSPKLRPGSFDTQSESYSPYKNKLCLVSSITRTSAYQQRSPSLKGVPGPVKSKRTLKDLSLNSECSLRSWVQESTFR</sequence>
<name>A0ABR2RNL9_9ROSI</name>
<dbReference type="InterPro" id="IPR001480">
    <property type="entry name" value="Bulb-type_lectin_dom"/>
</dbReference>
<dbReference type="Proteomes" id="UP001396334">
    <property type="component" value="Unassembled WGS sequence"/>
</dbReference>
<dbReference type="Pfam" id="PF01453">
    <property type="entry name" value="B_lectin"/>
    <property type="match status" value="2"/>
</dbReference>
<dbReference type="PROSITE" id="PS50927">
    <property type="entry name" value="BULB_LECTIN"/>
    <property type="match status" value="2"/>
</dbReference>
<keyword evidence="1" id="KW-0732">Signal</keyword>
<evidence type="ECO:0000256" key="4">
    <source>
        <dbReference type="ARBA" id="ARBA00023180"/>
    </source>
</evidence>
<feature type="domain" description="Bulb-type lectin" evidence="7">
    <location>
        <begin position="41"/>
        <end position="180"/>
    </location>
</feature>
<dbReference type="PANTHER" id="PTHR32444">
    <property type="entry name" value="BULB-TYPE LECTIN DOMAIN-CONTAINING PROTEIN"/>
    <property type="match status" value="1"/>
</dbReference>
<keyword evidence="6" id="KW-0812">Transmembrane</keyword>
<gene>
    <name evidence="8" type="ORF">V6N11_005688</name>
</gene>
<keyword evidence="3" id="KW-1015">Disulfide bond</keyword>
<evidence type="ECO:0000256" key="1">
    <source>
        <dbReference type="ARBA" id="ARBA00022729"/>
    </source>
</evidence>